<dbReference type="EMBL" id="CM045761">
    <property type="protein sequence ID" value="KAI8015891.1"/>
    <property type="molecule type" value="Genomic_DNA"/>
</dbReference>
<protein>
    <submittedName>
        <fullName evidence="1">Protein DA1-related 2</fullName>
    </submittedName>
</protein>
<evidence type="ECO:0000313" key="2">
    <source>
        <dbReference type="Proteomes" id="UP001060215"/>
    </source>
</evidence>
<evidence type="ECO:0000313" key="1">
    <source>
        <dbReference type="EMBL" id="KAI8015891.1"/>
    </source>
</evidence>
<accession>A0ACC0HV02</accession>
<keyword evidence="2" id="KW-1185">Reference proteome</keyword>
<reference evidence="1 2" key="1">
    <citation type="journal article" date="2022" name="Plant J.">
        <title>Chromosome-level genome of Camellia lanceoleosa provides a valuable resource for understanding genome evolution and self-incompatibility.</title>
        <authorList>
            <person name="Gong W."/>
            <person name="Xiao S."/>
            <person name="Wang L."/>
            <person name="Liao Z."/>
            <person name="Chang Y."/>
            <person name="Mo W."/>
            <person name="Hu G."/>
            <person name="Li W."/>
            <person name="Zhao G."/>
            <person name="Zhu H."/>
            <person name="Hu X."/>
            <person name="Ji K."/>
            <person name="Xiang X."/>
            <person name="Song Q."/>
            <person name="Yuan D."/>
            <person name="Jin S."/>
            <person name="Zhang L."/>
        </authorList>
    </citation>
    <scope>NUCLEOTIDE SEQUENCE [LARGE SCALE GENOMIC DNA]</scope>
    <source>
        <strain evidence="1">SQ_2022a</strain>
    </source>
</reference>
<name>A0ACC0HV02_9ERIC</name>
<dbReference type="Proteomes" id="UP001060215">
    <property type="component" value="Chromosome 4"/>
</dbReference>
<gene>
    <name evidence="1" type="ORF">LOK49_LG05G03103</name>
</gene>
<comment type="caution">
    <text evidence="1">The sequence shown here is derived from an EMBL/GenBank/DDBJ whole genome shotgun (WGS) entry which is preliminary data.</text>
</comment>
<proteinExistence type="predicted"/>
<organism evidence="1 2">
    <name type="scientific">Camellia lanceoleosa</name>
    <dbReference type="NCBI Taxonomy" id="1840588"/>
    <lineage>
        <taxon>Eukaryota</taxon>
        <taxon>Viridiplantae</taxon>
        <taxon>Streptophyta</taxon>
        <taxon>Embryophyta</taxon>
        <taxon>Tracheophyta</taxon>
        <taxon>Spermatophyta</taxon>
        <taxon>Magnoliopsida</taxon>
        <taxon>eudicotyledons</taxon>
        <taxon>Gunneridae</taxon>
        <taxon>Pentapetalae</taxon>
        <taxon>asterids</taxon>
        <taxon>Ericales</taxon>
        <taxon>Theaceae</taxon>
        <taxon>Camellia</taxon>
    </lineage>
</organism>
<sequence length="117" mass="13510">MSTTEYLPEIGGVCHLNFSPGPAKGKFCWNRKPEWSAFRESSSGHGILEIPTNGAGLIEYRCHPFWSQKYCPSHEYDNTARCCSCERLEVNEASLFKDLNESWEVLMNQYDQYVPFF</sequence>